<organism evidence="2 3">
    <name type="scientific">Primorskyibacter flagellatus</name>
    <dbReference type="NCBI Taxonomy" id="1387277"/>
    <lineage>
        <taxon>Bacteria</taxon>
        <taxon>Pseudomonadati</taxon>
        <taxon>Pseudomonadota</taxon>
        <taxon>Alphaproteobacteria</taxon>
        <taxon>Rhodobacterales</taxon>
        <taxon>Roseobacteraceae</taxon>
        <taxon>Primorskyibacter</taxon>
    </lineage>
</organism>
<keyword evidence="1" id="KW-0812">Transmembrane</keyword>
<comment type="caution">
    <text evidence="2">The sequence shown here is derived from an EMBL/GenBank/DDBJ whole genome shotgun (WGS) entry which is preliminary data.</text>
</comment>
<dbReference type="Proteomes" id="UP000612855">
    <property type="component" value="Unassembled WGS sequence"/>
</dbReference>
<protein>
    <recommendedName>
        <fullName evidence="4">Tellurite resistance protein</fullName>
    </recommendedName>
</protein>
<dbReference type="RefSeq" id="WP_188476512.1">
    <property type="nucleotide sequence ID" value="NZ_BMFJ01000001.1"/>
</dbReference>
<keyword evidence="3" id="KW-1185">Reference proteome</keyword>
<evidence type="ECO:0000256" key="1">
    <source>
        <dbReference type="SAM" id="Phobius"/>
    </source>
</evidence>
<name>A0A917A3B4_9RHOB</name>
<dbReference type="EMBL" id="BMFJ01000001">
    <property type="protein sequence ID" value="GGE23034.1"/>
    <property type="molecule type" value="Genomic_DNA"/>
</dbReference>
<feature type="transmembrane region" description="Helical" evidence="1">
    <location>
        <begin position="126"/>
        <end position="145"/>
    </location>
</feature>
<dbReference type="AlphaFoldDB" id="A0A917A3B4"/>
<sequence>MPTAARVVAAICIAFVAWVVSGLVKQAMPETPNFGLFVPLSVAVALACGWTILGRRADRGRLGLANAIGVGLSAMAMTVFWVLLICALEESFRTAMSRGYHDPMKVIYALYPIGTRLGSALLDTTILVWLGFGGAISGLLAHLAGEKWPGR</sequence>
<dbReference type="InterPro" id="IPR047784">
    <property type="entry name" value="TrgA"/>
</dbReference>
<reference evidence="3" key="1">
    <citation type="journal article" date="2019" name="Int. J. Syst. Evol. Microbiol.">
        <title>The Global Catalogue of Microorganisms (GCM) 10K type strain sequencing project: providing services to taxonomists for standard genome sequencing and annotation.</title>
        <authorList>
            <consortium name="The Broad Institute Genomics Platform"/>
            <consortium name="The Broad Institute Genome Sequencing Center for Infectious Disease"/>
            <person name="Wu L."/>
            <person name="Ma J."/>
        </authorList>
    </citation>
    <scope>NUCLEOTIDE SEQUENCE [LARGE SCALE GENOMIC DNA]</scope>
    <source>
        <strain evidence="3">CGMCC 1.12664</strain>
    </source>
</reference>
<evidence type="ECO:0008006" key="4">
    <source>
        <dbReference type="Google" id="ProtNLM"/>
    </source>
</evidence>
<feature type="transmembrane region" description="Helical" evidence="1">
    <location>
        <begin position="7"/>
        <end position="28"/>
    </location>
</feature>
<keyword evidence="1" id="KW-0472">Membrane</keyword>
<evidence type="ECO:0000313" key="3">
    <source>
        <dbReference type="Proteomes" id="UP000612855"/>
    </source>
</evidence>
<gene>
    <name evidence="2" type="ORF">GCM10011360_09420</name>
</gene>
<accession>A0A917A3B4</accession>
<keyword evidence="1" id="KW-1133">Transmembrane helix</keyword>
<evidence type="ECO:0000313" key="2">
    <source>
        <dbReference type="EMBL" id="GGE23034.1"/>
    </source>
</evidence>
<feature type="transmembrane region" description="Helical" evidence="1">
    <location>
        <begin position="34"/>
        <end position="53"/>
    </location>
</feature>
<proteinExistence type="predicted"/>
<dbReference type="NCBIfam" id="NF033773">
    <property type="entry name" value="tellur_TrgA"/>
    <property type="match status" value="1"/>
</dbReference>
<feature type="transmembrane region" description="Helical" evidence="1">
    <location>
        <begin position="65"/>
        <end position="88"/>
    </location>
</feature>